<proteinExistence type="predicted"/>
<gene>
    <name evidence="1" type="ORF">SFOMI_5218</name>
</gene>
<sequence>MSEDDGDDPVMALLATQRAVLAAVENLAAQVEAMQGQLGVMAEAIDRLTGDQASAAPKGAPVSLGARFRIATGPEADADPELQNAYRHYRLAKHLAETLNRNDPAVIAADVARAHDWIADQLDKGRVFDPLKSRDEGGVSKVVVEPIHEEMLGKRIRVERKQERERERSR</sequence>
<dbReference type="Proteomes" id="UP000221538">
    <property type="component" value="Unassembled WGS sequence"/>
</dbReference>
<name>A0A292ZP10_SPHSA</name>
<evidence type="ECO:0000313" key="1">
    <source>
        <dbReference type="EMBL" id="GAY24633.1"/>
    </source>
</evidence>
<reference evidence="1 2" key="1">
    <citation type="journal article" date="2013" name="Biodegradation">
        <title>Occurrence of 4-tert-butylphenol (4-t-BP) biodegradation in an aquatic sample caused by the presence of Spirodela polyrrhiza and isolation of a 4-t-BP-utilizing bacterium.</title>
        <authorList>
            <person name="Ogata Y."/>
            <person name="Toyama T."/>
            <person name="Yu N."/>
            <person name="Wang X."/>
            <person name="Sei K."/>
            <person name="Ike M."/>
        </authorList>
    </citation>
    <scope>NUCLEOTIDE SEQUENCE [LARGE SCALE GENOMIC DNA]</scope>
    <source>
        <strain evidence="1 2">OMI</strain>
    </source>
</reference>
<dbReference type="RefSeq" id="WP_021316103.1">
    <property type="nucleotide sequence ID" value="NZ_BEWI01000033.1"/>
</dbReference>
<organism evidence="1 2">
    <name type="scientific">Sphingobium fuliginis (strain ATCC 27551)</name>
    <dbReference type="NCBI Taxonomy" id="336203"/>
    <lineage>
        <taxon>Bacteria</taxon>
        <taxon>Pseudomonadati</taxon>
        <taxon>Pseudomonadota</taxon>
        <taxon>Alphaproteobacteria</taxon>
        <taxon>Sphingomonadales</taxon>
        <taxon>Sphingomonadaceae</taxon>
        <taxon>Sphingobium</taxon>
    </lineage>
</organism>
<dbReference type="AlphaFoldDB" id="A0A292ZP10"/>
<protein>
    <submittedName>
        <fullName evidence="1">Uncharacterized protein</fullName>
    </submittedName>
</protein>
<evidence type="ECO:0000313" key="2">
    <source>
        <dbReference type="Proteomes" id="UP000221538"/>
    </source>
</evidence>
<reference evidence="1 2" key="2">
    <citation type="journal article" date="2013" name="Environ. Sci. Technol.">
        <title>The 4-tert-butylphenol-utilizing bacterium Sphingobium fuliginis OMI can degrade bisphenols via phenolic ring hydroxylation and meta-cleavage pathway.</title>
        <authorList>
            <person name="Ogata Y."/>
            <person name="Goda S."/>
            <person name="Toyama T."/>
            <person name="Sei K."/>
            <person name="Ike M."/>
        </authorList>
    </citation>
    <scope>NUCLEOTIDE SEQUENCE [LARGE SCALE GENOMIC DNA]</scope>
    <source>
        <strain evidence="1 2">OMI</strain>
    </source>
</reference>
<accession>A0A292ZP10</accession>
<comment type="caution">
    <text evidence="1">The sequence shown here is derived from an EMBL/GenBank/DDBJ whole genome shotgun (WGS) entry which is preliminary data.</text>
</comment>
<dbReference type="EMBL" id="BEWI01000033">
    <property type="protein sequence ID" value="GAY24633.1"/>
    <property type="molecule type" value="Genomic_DNA"/>
</dbReference>